<proteinExistence type="inferred from homology"/>
<dbReference type="Gene3D" id="3.40.50.1820">
    <property type="entry name" value="alpha/beta hydrolase"/>
    <property type="match status" value="1"/>
</dbReference>
<dbReference type="PANTHER" id="PTHR43918:SF4">
    <property type="entry name" value="CARBOXYLIC ESTER HYDROLASE"/>
    <property type="match status" value="1"/>
</dbReference>
<dbReference type="AlphaFoldDB" id="A0A7R9KIE6"/>
<evidence type="ECO:0000313" key="11">
    <source>
        <dbReference type="Proteomes" id="UP000759131"/>
    </source>
</evidence>
<dbReference type="Proteomes" id="UP000759131">
    <property type="component" value="Unassembled WGS sequence"/>
</dbReference>
<dbReference type="GO" id="GO:0006581">
    <property type="term" value="P:acetylcholine catabolic process"/>
    <property type="evidence" value="ECO:0007669"/>
    <property type="project" value="TreeGrafter"/>
</dbReference>
<comment type="similarity">
    <text evidence="1 8">Belongs to the type-B carboxylesterase/lipase family.</text>
</comment>
<evidence type="ECO:0000259" key="9">
    <source>
        <dbReference type="Pfam" id="PF00135"/>
    </source>
</evidence>
<dbReference type="InterPro" id="IPR000997">
    <property type="entry name" value="Cholinesterase"/>
</dbReference>
<evidence type="ECO:0000256" key="3">
    <source>
        <dbReference type="ARBA" id="ARBA00022801"/>
    </source>
</evidence>
<dbReference type="PROSITE" id="PS00122">
    <property type="entry name" value="CARBOXYLESTERASE_B_1"/>
    <property type="match status" value="1"/>
</dbReference>
<dbReference type="GO" id="GO:0019695">
    <property type="term" value="P:choline metabolic process"/>
    <property type="evidence" value="ECO:0007669"/>
    <property type="project" value="TreeGrafter"/>
</dbReference>
<keyword evidence="3 8" id="KW-0378">Hydrolase</keyword>
<keyword evidence="4" id="KW-1015">Disulfide bond</keyword>
<gene>
    <name evidence="10" type="ORF">OSB1V03_LOCUS3029</name>
</gene>
<dbReference type="PRINTS" id="PR00878">
    <property type="entry name" value="CHOLNESTRASE"/>
</dbReference>
<dbReference type="Pfam" id="PF00135">
    <property type="entry name" value="COesterase"/>
    <property type="match status" value="1"/>
</dbReference>
<dbReference type="InterPro" id="IPR019826">
    <property type="entry name" value="Carboxylesterase_B_AS"/>
</dbReference>
<evidence type="ECO:0000256" key="7">
    <source>
        <dbReference type="PIRSR" id="PIRSR600997-1"/>
    </source>
</evidence>
<dbReference type="EC" id="3.1.1.-" evidence="8"/>
<comment type="catalytic activity">
    <reaction evidence="6">
        <text>acetylcholine + H2O = choline + acetate + H(+)</text>
        <dbReference type="Rhea" id="RHEA:17561"/>
        <dbReference type="ChEBI" id="CHEBI:15354"/>
        <dbReference type="ChEBI" id="CHEBI:15355"/>
        <dbReference type="ChEBI" id="CHEBI:15377"/>
        <dbReference type="ChEBI" id="CHEBI:15378"/>
        <dbReference type="ChEBI" id="CHEBI:30089"/>
        <dbReference type="EC" id="3.1.1.7"/>
    </reaction>
</comment>
<evidence type="ECO:0000256" key="6">
    <source>
        <dbReference type="ARBA" id="ARBA00048484"/>
    </source>
</evidence>
<feature type="active site" description="Charge relay system" evidence="7">
    <location>
        <position position="449"/>
    </location>
</feature>
<evidence type="ECO:0000256" key="5">
    <source>
        <dbReference type="ARBA" id="ARBA00023180"/>
    </source>
</evidence>
<accession>A0A7R9KIE6</accession>
<evidence type="ECO:0000256" key="8">
    <source>
        <dbReference type="RuleBase" id="RU361235"/>
    </source>
</evidence>
<dbReference type="InterPro" id="IPR002018">
    <property type="entry name" value="CarbesteraseB"/>
</dbReference>
<keyword evidence="11" id="KW-1185">Reference proteome</keyword>
<reference evidence="10" key="1">
    <citation type="submission" date="2020-11" db="EMBL/GenBank/DDBJ databases">
        <authorList>
            <person name="Tran Van P."/>
        </authorList>
    </citation>
    <scope>NUCLEOTIDE SEQUENCE</scope>
</reference>
<dbReference type="EMBL" id="CAJPIZ010001165">
    <property type="protein sequence ID" value="CAG2102996.1"/>
    <property type="molecule type" value="Genomic_DNA"/>
</dbReference>
<dbReference type="InterPro" id="IPR050654">
    <property type="entry name" value="AChE-related_enzymes"/>
</dbReference>
<dbReference type="InterPro" id="IPR029058">
    <property type="entry name" value="AB_hydrolase_fold"/>
</dbReference>
<keyword evidence="2" id="KW-0719">Serine esterase</keyword>
<sequence>SFIHTSDTTNTDINNPYVDVNTSSGTVRGHSIRVLGQPINEFLGIPFAVPPVGALRFAKPQAIPEPFKDVINSTVPKNSCIQMRYPYGNPLTISEDCLVLNVWTPPADSGQPLRPVMVWFYGGAFTVGSIFMSAYNGSVLATHDVLVVSVNYRVNAFGFLYTDDPSAPGNVGLYDQQLALRWVQQNIGHFGGDPQTVTIFGESAGSWSVSAHLTSPLSRGLFRRAIMESAAQLANKKRPILTKEEALVVAKQLARSMNCTDGAGSEWLECLRGVDAMKFLDYHPDSTYDWNLVYGTDVMPVTAQVAFDRHEFASDVDLLAGVTALEGSALAYYTYPVLQTDSVTKADFTNLVVKSEAIFHTENVVNITDYYLQGIDDHNSSAIRRAFFQFYGDVLITCPTYLFAKLFATYSPNGQSPGESTGRSGNVFFYEWNYGSSPGAIDDVMGVTHGADLRYVFGLPLTERDVNYTETDRRFARQAMTLWTDFAKYGYEL</sequence>
<feature type="active site" description="Charge relay system" evidence="7">
    <location>
        <position position="326"/>
    </location>
</feature>
<dbReference type="GO" id="GO:0003990">
    <property type="term" value="F:acetylcholinesterase activity"/>
    <property type="evidence" value="ECO:0007669"/>
    <property type="project" value="UniProtKB-EC"/>
</dbReference>
<feature type="non-terminal residue" evidence="10">
    <location>
        <position position="1"/>
    </location>
</feature>
<protein>
    <recommendedName>
        <fullName evidence="8">Carboxylic ester hydrolase</fullName>
        <ecNumber evidence="8">3.1.1.-</ecNumber>
    </recommendedName>
</protein>
<dbReference type="SUPFAM" id="SSF53474">
    <property type="entry name" value="alpha/beta-Hydrolases"/>
    <property type="match status" value="1"/>
</dbReference>
<keyword evidence="5" id="KW-0325">Glycoprotein</keyword>
<feature type="active site" description="Acyl-ester intermediate" evidence="7">
    <location>
        <position position="203"/>
    </location>
</feature>
<dbReference type="GO" id="GO:0005886">
    <property type="term" value="C:plasma membrane"/>
    <property type="evidence" value="ECO:0007669"/>
    <property type="project" value="TreeGrafter"/>
</dbReference>
<evidence type="ECO:0000256" key="4">
    <source>
        <dbReference type="ARBA" id="ARBA00023157"/>
    </source>
</evidence>
<dbReference type="EMBL" id="OC855740">
    <property type="protein sequence ID" value="CAD7622566.1"/>
    <property type="molecule type" value="Genomic_DNA"/>
</dbReference>
<evidence type="ECO:0000313" key="10">
    <source>
        <dbReference type="EMBL" id="CAD7622566.1"/>
    </source>
</evidence>
<feature type="domain" description="Carboxylesterase type B" evidence="9">
    <location>
        <begin position="20"/>
        <end position="490"/>
    </location>
</feature>
<dbReference type="OrthoDB" id="6512235at2759"/>
<organism evidence="10">
    <name type="scientific">Medioppia subpectinata</name>
    <dbReference type="NCBI Taxonomy" id="1979941"/>
    <lineage>
        <taxon>Eukaryota</taxon>
        <taxon>Metazoa</taxon>
        <taxon>Ecdysozoa</taxon>
        <taxon>Arthropoda</taxon>
        <taxon>Chelicerata</taxon>
        <taxon>Arachnida</taxon>
        <taxon>Acari</taxon>
        <taxon>Acariformes</taxon>
        <taxon>Sarcoptiformes</taxon>
        <taxon>Oribatida</taxon>
        <taxon>Brachypylina</taxon>
        <taxon>Oppioidea</taxon>
        <taxon>Oppiidae</taxon>
        <taxon>Medioppia</taxon>
    </lineage>
</organism>
<evidence type="ECO:0000256" key="2">
    <source>
        <dbReference type="ARBA" id="ARBA00022487"/>
    </source>
</evidence>
<dbReference type="PANTHER" id="PTHR43918">
    <property type="entry name" value="ACETYLCHOLINESTERASE"/>
    <property type="match status" value="1"/>
</dbReference>
<evidence type="ECO:0000256" key="1">
    <source>
        <dbReference type="ARBA" id="ARBA00005964"/>
    </source>
</evidence>
<dbReference type="GO" id="GO:0005615">
    <property type="term" value="C:extracellular space"/>
    <property type="evidence" value="ECO:0007669"/>
    <property type="project" value="TreeGrafter"/>
</dbReference>
<name>A0A7R9KIE6_9ACAR</name>